<accession>A0A212PZV1</accession>
<dbReference type="SUPFAM" id="SSF69118">
    <property type="entry name" value="AhpD-like"/>
    <property type="match status" value="1"/>
</dbReference>
<keyword evidence="2" id="KW-0560">Oxidoreductase</keyword>
<dbReference type="EMBL" id="FYEH01000001">
    <property type="protein sequence ID" value="SNB52621.1"/>
    <property type="molecule type" value="Genomic_DNA"/>
</dbReference>
<dbReference type="InterPro" id="IPR029032">
    <property type="entry name" value="AhpD-like"/>
</dbReference>
<gene>
    <name evidence="2" type="ORF">SAMN07250955_101284</name>
</gene>
<organism evidence="2 3">
    <name type="scientific">Arboricoccus pini</name>
    <dbReference type="NCBI Taxonomy" id="1963835"/>
    <lineage>
        <taxon>Bacteria</taxon>
        <taxon>Pseudomonadati</taxon>
        <taxon>Pseudomonadota</taxon>
        <taxon>Alphaproteobacteria</taxon>
        <taxon>Geminicoccales</taxon>
        <taxon>Geminicoccaceae</taxon>
        <taxon>Arboricoccus</taxon>
    </lineage>
</organism>
<keyword evidence="3" id="KW-1185">Reference proteome</keyword>
<proteinExistence type="predicted"/>
<dbReference type="OrthoDB" id="9801997at2"/>
<evidence type="ECO:0000259" key="1">
    <source>
        <dbReference type="Pfam" id="PF02627"/>
    </source>
</evidence>
<dbReference type="RefSeq" id="WP_088559594.1">
    <property type="nucleotide sequence ID" value="NZ_FYEH01000001.1"/>
</dbReference>
<dbReference type="AlphaFoldDB" id="A0A212PZV1"/>
<dbReference type="Pfam" id="PF02627">
    <property type="entry name" value="CMD"/>
    <property type="match status" value="1"/>
</dbReference>
<keyword evidence="2" id="KW-0575">Peroxidase</keyword>
<dbReference type="InterPro" id="IPR003779">
    <property type="entry name" value="CMD-like"/>
</dbReference>
<protein>
    <submittedName>
        <fullName evidence="2">Alkylhydroperoxidase AhpD family core domain-containing protein</fullName>
    </submittedName>
</protein>
<dbReference type="Proteomes" id="UP000197065">
    <property type="component" value="Unassembled WGS sequence"/>
</dbReference>
<name>A0A212PZV1_9PROT</name>
<dbReference type="GO" id="GO:0051920">
    <property type="term" value="F:peroxiredoxin activity"/>
    <property type="evidence" value="ECO:0007669"/>
    <property type="project" value="InterPro"/>
</dbReference>
<dbReference type="PANTHER" id="PTHR35446:SF2">
    <property type="entry name" value="CARBOXYMUCONOLACTONE DECARBOXYLASE-LIKE DOMAIN-CONTAINING PROTEIN"/>
    <property type="match status" value="1"/>
</dbReference>
<dbReference type="Gene3D" id="1.20.1290.10">
    <property type="entry name" value="AhpD-like"/>
    <property type="match status" value="1"/>
</dbReference>
<evidence type="ECO:0000313" key="2">
    <source>
        <dbReference type="EMBL" id="SNB52621.1"/>
    </source>
</evidence>
<evidence type="ECO:0000313" key="3">
    <source>
        <dbReference type="Proteomes" id="UP000197065"/>
    </source>
</evidence>
<feature type="domain" description="Carboxymuconolactone decarboxylase-like" evidence="1">
    <location>
        <begin position="47"/>
        <end position="110"/>
    </location>
</feature>
<dbReference type="PANTHER" id="PTHR35446">
    <property type="entry name" value="SI:CH211-175M2.5"/>
    <property type="match status" value="1"/>
</dbReference>
<reference evidence="2 3" key="1">
    <citation type="submission" date="2017-06" db="EMBL/GenBank/DDBJ databases">
        <authorList>
            <person name="Kim H.J."/>
            <person name="Triplett B.A."/>
        </authorList>
    </citation>
    <scope>NUCLEOTIDE SEQUENCE [LARGE SCALE GENOMIC DNA]</scope>
    <source>
        <strain evidence="2 3">B29T1</strain>
    </source>
</reference>
<sequence length="128" mass="14414">MTKLIEYDEASDEVKAIYEEIMAMRGFRMVPAFYRALAIDPISLRSFWNRYREVLSRPKLTNLQKELVGIAVSVCLSSNYSTEAHVDIARKLGMDDEALGELIATIGIFSEVATICKTLSLNYDGDPQ</sequence>